<feature type="coiled-coil region" evidence="1">
    <location>
        <begin position="248"/>
        <end position="282"/>
    </location>
</feature>
<protein>
    <submittedName>
        <fullName evidence="3">Uncharacterized protein</fullName>
    </submittedName>
</protein>
<evidence type="ECO:0000313" key="4">
    <source>
        <dbReference type="Proteomes" id="UP000215453"/>
    </source>
</evidence>
<feature type="compositionally biased region" description="Pro residues" evidence="2">
    <location>
        <begin position="42"/>
        <end position="53"/>
    </location>
</feature>
<evidence type="ECO:0000313" key="3">
    <source>
        <dbReference type="EMBL" id="SMY19711.1"/>
    </source>
</evidence>
<evidence type="ECO:0000256" key="2">
    <source>
        <dbReference type="SAM" id="MobiDB-lite"/>
    </source>
</evidence>
<organism evidence="3 4">
    <name type="scientific">Zymoseptoria tritici ST99CH_1A5</name>
    <dbReference type="NCBI Taxonomy" id="1276529"/>
    <lineage>
        <taxon>Eukaryota</taxon>
        <taxon>Fungi</taxon>
        <taxon>Dikarya</taxon>
        <taxon>Ascomycota</taxon>
        <taxon>Pezizomycotina</taxon>
        <taxon>Dothideomycetes</taxon>
        <taxon>Dothideomycetidae</taxon>
        <taxon>Mycosphaerellales</taxon>
        <taxon>Mycosphaerellaceae</taxon>
        <taxon>Zymoseptoria</taxon>
    </lineage>
</organism>
<reference evidence="3 4" key="1">
    <citation type="submission" date="2016-10" db="EMBL/GenBank/DDBJ databases">
        <authorList>
            <person name="Varghese N."/>
        </authorList>
    </citation>
    <scope>NUCLEOTIDE SEQUENCE [LARGE SCALE GENOMIC DNA]</scope>
</reference>
<name>A0A1Y6LAX4_ZYMTR</name>
<feature type="region of interest" description="Disordered" evidence="2">
    <location>
        <begin position="21"/>
        <end position="53"/>
    </location>
</feature>
<feature type="coiled-coil region" evidence="1">
    <location>
        <begin position="184"/>
        <end position="211"/>
    </location>
</feature>
<evidence type="ECO:0000256" key="1">
    <source>
        <dbReference type="SAM" id="Coils"/>
    </source>
</evidence>
<dbReference type="EMBL" id="LT882676">
    <property type="protein sequence ID" value="SMY19711.1"/>
    <property type="molecule type" value="Genomic_DNA"/>
</dbReference>
<accession>A0A1Y6LAX4</accession>
<dbReference type="Proteomes" id="UP000215453">
    <property type="component" value="Chromosome 1"/>
</dbReference>
<dbReference type="AlphaFoldDB" id="A0A1Y6LAX4"/>
<keyword evidence="1" id="KW-0175">Coiled coil</keyword>
<proteinExistence type="predicted"/>
<gene>
    <name evidence="3" type="ORF">ZT1A5_G1146</name>
</gene>
<feature type="compositionally biased region" description="Basic and acidic residues" evidence="2">
    <location>
        <begin position="26"/>
        <end position="37"/>
    </location>
</feature>
<sequence>MAFTAWNTPQGEAVEKARLEAQGLPIERDDTPMRDVDDPPSDGDPPTPTPPPATLSLPADLQAFRMPTTMDQFAPQYISVKAWTEALTKAQSADAAVRRSGRQTLNRYNYAGRVQETDEGLPAFTECRLCKRAGYVCRAYKDIVTHKTTCGYCFSRGKADCGAGKPVDEGAEPAVEDAAGRGIIADMEVKMAAMEDDIELLTDANLELENKGKALLSEIELLKGSHSAKIKGLVSKIKLLKDQQVDLLASYELNQEELTTVREALEEKDAAIERRLAKLEGK</sequence>